<reference evidence="2" key="1">
    <citation type="journal article" date="2017" name="Appl. Environ. Microbiol.">
        <title>Microdiversification of a pelagic Polynucleobacter species is mainly driven by acquisition of genomic islands from a partially interspecific gene pool.</title>
        <authorList>
            <person name="Hoetzinger M."/>
            <person name="Hahn M.W."/>
            <person name="Jezberova J."/>
            <person name="Schmidt J."/>
            <person name="Koll U."/>
        </authorList>
    </citation>
    <scope>NUCLEOTIDE SEQUENCE</scope>
    <source>
        <strain evidence="2">MWH-RechtKol4</strain>
    </source>
</reference>
<dbReference type="PANTHER" id="PTHR36930">
    <property type="entry name" value="METAL-SULFUR CLUSTER BIOSYNTHESIS PROTEINS YUAD-RELATED"/>
    <property type="match status" value="1"/>
</dbReference>
<dbReference type="EMBL" id="CP015017">
    <property type="protein sequence ID" value="APC00232.1"/>
    <property type="molecule type" value="Genomic_DNA"/>
</dbReference>
<proteinExistence type="predicted"/>
<dbReference type="SUPFAM" id="SSF50800">
    <property type="entry name" value="PK beta-barrel domain-like"/>
    <property type="match status" value="1"/>
</dbReference>
<evidence type="ECO:0000313" key="2">
    <source>
        <dbReference type="EMBL" id="APC00232.1"/>
    </source>
</evidence>
<dbReference type="PROSITE" id="PS51340">
    <property type="entry name" value="MOSC"/>
    <property type="match status" value="1"/>
</dbReference>
<sequence length="164" mass="18016">MVRISAIFIATNAGEPMIQKSSARIFPKLGLDGDRYALGLGAYSKAVPTKTRDVSLITREGIDAANRNLKLLGLEGFLDNETRRNIVIEGFSSQELNKLVNQEFYLGGLRFKATELCIPCERPSKLAKKNDFLRAFEGTGGIRAQILEAGEIKLGDRLSKTLAI</sequence>
<dbReference type="RefSeq" id="WP_071538500.1">
    <property type="nucleotide sequence ID" value="NZ_CP015016.1"/>
</dbReference>
<dbReference type="InterPro" id="IPR011037">
    <property type="entry name" value="Pyrv_Knase-like_insert_dom_sf"/>
</dbReference>
<dbReference type="AlphaFoldDB" id="A0AAC9ISS7"/>
<accession>A0AAC9ISS7</accession>
<evidence type="ECO:0000259" key="1">
    <source>
        <dbReference type="PROSITE" id="PS51340"/>
    </source>
</evidence>
<dbReference type="InterPro" id="IPR052716">
    <property type="entry name" value="MOSC_domain"/>
</dbReference>
<name>A0AAC9ISS7_9BURK</name>
<gene>
    <name evidence="2" type="ORF">AOC25_00625</name>
</gene>
<dbReference type="Pfam" id="PF03473">
    <property type="entry name" value="MOSC"/>
    <property type="match status" value="1"/>
</dbReference>
<feature type="domain" description="MOSC" evidence="1">
    <location>
        <begin position="18"/>
        <end position="161"/>
    </location>
</feature>
<dbReference type="Gene3D" id="2.40.33.20">
    <property type="entry name" value="PK beta-barrel domain-like"/>
    <property type="match status" value="1"/>
</dbReference>
<organism evidence="2 3">
    <name type="scientific">Polynucleobacter asymbioticus</name>
    <dbReference type="NCBI Taxonomy" id="576611"/>
    <lineage>
        <taxon>Bacteria</taxon>
        <taxon>Pseudomonadati</taxon>
        <taxon>Pseudomonadota</taxon>
        <taxon>Betaproteobacteria</taxon>
        <taxon>Burkholderiales</taxon>
        <taxon>Burkholderiaceae</taxon>
        <taxon>Polynucleobacter</taxon>
    </lineage>
</organism>
<protein>
    <submittedName>
        <fullName evidence="2">Sulfurase</fullName>
    </submittedName>
</protein>
<evidence type="ECO:0000313" key="3">
    <source>
        <dbReference type="Proteomes" id="UP000182060"/>
    </source>
</evidence>
<dbReference type="GO" id="GO:0030151">
    <property type="term" value="F:molybdenum ion binding"/>
    <property type="evidence" value="ECO:0007669"/>
    <property type="project" value="InterPro"/>
</dbReference>
<dbReference type="PANTHER" id="PTHR36930:SF1">
    <property type="entry name" value="MOSC DOMAIN-CONTAINING PROTEIN"/>
    <property type="match status" value="1"/>
</dbReference>
<dbReference type="Proteomes" id="UP000182060">
    <property type="component" value="Chromosome"/>
</dbReference>
<dbReference type="InterPro" id="IPR005302">
    <property type="entry name" value="MoCF_Sase_C"/>
</dbReference>
<dbReference type="GO" id="GO:0003824">
    <property type="term" value="F:catalytic activity"/>
    <property type="evidence" value="ECO:0007669"/>
    <property type="project" value="InterPro"/>
</dbReference>
<dbReference type="GO" id="GO:0030170">
    <property type="term" value="F:pyridoxal phosphate binding"/>
    <property type="evidence" value="ECO:0007669"/>
    <property type="project" value="InterPro"/>
</dbReference>